<feature type="coiled-coil region" evidence="6">
    <location>
        <begin position="232"/>
        <end position="372"/>
    </location>
</feature>
<reference evidence="9" key="1">
    <citation type="submission" date="2025-08" db="UniProtKB">
        <authorList>
            <consortium name="RefSeq"/>
        </authorList>
    </citation>
    <scope>IDENTIFICATION</scope>
</reference>
<accession>A0A6P8IUH0</accession>
<evidence type="ECO:0000256" key="7">
    <source>
        <dbReference type="SAM" id="MobiDB-lite"/>
    </source>
</evidence>
<evidence type="ECO:0000256" key="4">
    <source>
        <dbReference type="ARBA" id="ARBA00023054"/>
    </source>
</evidence>
<keyword evidence="5" id="KW-0206">Cytoskeleton</keyword>
<dbReference type="OrthoDB" id="413404at2759"/>
<dbReference type="InParanoid" id="A0A6P8IUH0"/>
<comment type="subcellular location">
    <subcellularLocation>
        <location evidence="1">Cytoplasm</location>
        <location evidence="1">Cytoskeleton</location>
        <location evidence="1">Microtubule organizing center</location>
        <location evidence="1">Centrosome</location>
    </subcellularLocation>
</comment>
<name>A0A6P8IUH0_ACTTE</name>
<evidence type="ECO:0000313" key="9">
    <source>
        <dbReference type="RefSeq" id="XP_031570587.1"/>
    </source>
</evidence>
<protein>
    <submittedName>
        <fullName evidence="9">Outer dense fiber protein 2-like</fullName>
    </submittedName>
</protein>
<dbReference type="RefSeq" id="XP_031570587.1">
    <property type="nucleotide sequence ID" value="XM_031714727.1"/>
</dbReference>
<evidence type="ECO:0000256" key="1">
    <source>
        <dbReference type="ARBA" id="ARBA00004300"/>
    </source>
</evidence>
<comment type="similarity">
    <text evidence="2">Belongs to the ODF2 family.</text>
</comment>
<dbReference type="FunCoup" id="A0A6P8IUH0">
    <property type="interactions" value="1307"/>
</dbReference>
<dbReference type="GO" id="GO:0005813">
    <property type="term" value="C:centrosome"/>
    <property type="evidence" value="ECO:0007669"/>
    <property type="project" value="UniProtKB-SubCell"/>
</dbReference>
<evidence type="ECO:0000256" key="2">
    <source>
        <dbReference type="ARBA" id="ARBA00009316"/>
    </source>
</evidence>
<keyword evidence="3" id="KW-0963">Cytoplasm</keyword>
<organism evidence="8 9">
    <name type="scientific">Actinia tenebrosa</name>
    <name type="common">Australian red waratah sea anemone</name>
    <dbReference type="NCBI Taxonomy" id="6105"/>
    <lineage>
        <taxon>Eukaryota</taxon>
        <taxon>Metazoa</taxon>
        <taxon>Cnidaria</taxon>
        <taxon>Anthozoa</taxon>
        <taxon>Hexacorallia</taxon>
        <taxon>Actiniaria</taxon>
        <taxon>Actiniidae</taxon>
        <taxon>Actinia</taxon>
    </lineage>
</organism>
<dbReference type="AlphaFoldDB" id="A0A6P8IUH0"/>
<sequence>MTKIKEDADISRSELDRAQDDRDTLMKKLVETEMDGKAASEQVLKLRDVVRTLKQDKRLSAADSAVLTRQRETILQKLEEFDRTNKALRRLLRDTHQKEEVEMQLKQRQEVLLRKLTEADSKNEKLQIEIFERDRQIETLLTQVEADKDQAVAFDDLKKTMETTRAHLQNQFRTKEMENNRLQVQIRSLEEQLEQTRVEVEHLEGIMSASREKSGREKEALKKAARVQKDRVADRDKEVESLKQKLNEKELDILDLRRSESLAKQEKETAEAECSTLRSRIRELQDIIENTEKVSQSNTELLTSKLSTKTQEVNAIRTENEQLRADIAALEDRMHDEEQRAMNKIEKYRREAEESRNRLYDVEQDAQRMHQESTIETEKAKLKMQQRLSELEPLADLLKSNELRLQDSQDRLLSYERRASEHTKLIAELTQKIEYQTDQLETVKEKYRMAQDELRGFQSKSDMLDKKATESEYQNRELLGVLGKKEETLQHNQQRLEDLKAENIRLTSQLEMSLAEARRQAELQREKTIAKERAAQARITDLETQLSRATANAASMKRAKDEAERRFNSKLHDMKDRLEQANSTTRSMQNYVSFLKSSYADVFDELESPR</sequence>
<evidence type="ECO:0000256" key="3">
    <source>
        <dbReference type="ARBA" id="ARBA00022490"/>
    </source>
</evidence>
<dbReference type="PANTHER" id="PTHR23162">
    <property type="entry name" value="OUTER DENSE FIBER OF SPERM TAILS 2"/>
    <property type="match status" value="1"/>
</dbReference>
<feature type="region of interest" description="Disordered" evidence="7">
    <location>
        <begin position="1"/>
        <end position="22"/>
    </location>
</feature>
<evidence type="ECO:0000256" key="5">
    <source>
        <dbReference type="ARBA" id="ARBA00023212"/>
    </source>
</evidence>
<feature type="coiled-coil region" evidence="6">
    <location>
        <begin position="398"/>
        <end position="566"/>
    </location>
</feature>
<keyword evidence="4 6" id="KW-0175">Coiled coil</keyword>
<proteinExistence type="inferred from homology"/>
<dbReference type="InterPro" id="IPR026099">
    <property type="entry name" value="Odf2-rel"/>
</dbReference>
<dbReference type="KEGG" id="aten:116304927"/>
<dbReference type="GeneID" id="116304927"/>
<dbReference type="PANTHER" id="PTHR23162:SF10">
    <property type="entry name" value="FI13205P"/>
    <property type="match status" value="1"/>
</dbReference>
<dbReference type="Proteomes" id="UP000515163">
    <property type="component" value="Unplaced"/>
</dbReference>
<feature type="coiled-coil region" evidence="6">
    <location>
        <begin position="165"/>
        <end position="206"/>
    </location>
</feature>
<gene>
    <name evidence="9" type="primary">LOC116304927</name>
</gene>
<feature type="coiled-coil region" evidence="6">
    <location>
        <begin position="78"/>
        <end position="129"/>
    </location>
</feature>
<evidence type="ECO:0000313" key="8">
    <source>
        <dbReference type="Proteomes" id="UP000515163"/>
    </source>
</evidence>
<keyword evidence="8" id="KW-1185">Reference proteome</keyword>
<dbReference type="GO" id="GO:1902017">
    <property type="term" value="P:regulation of cilium assembly"/>
    <property type="evidence" value="ECO:0007669"/>
    <property type="project" value="TreeGrafter"/>
</dbReference>
<evidence type="ECO:0000256" key="6">
    <source>
        <dbReference type="SAM" id="Coils"/>
    </source>
</evidence>